<evidence type="ECO:0000313" key="4">
    <source>
        <dbReference type="Proteomes" id="UP000286997"/>
    </source>
</evidence>
<evidence type="ECO:0008006" key="5">
    <source>
        <dbReference type="Google" id="ProtNLM"/>
    </source>
</evidence>
<gene>
    <name evidence="3" type="ORF">EOE48_00660</name>
</gene>
<reference evidence="3 4" key="1">
    <citation type="submission" date="2019-01" db="EMBL/GenBank/DDBJ databases">
        <authorList>
            <person name="Chen W.-M."/>
        </authorList>
    </citation>
    <scope>NUCLEOTIDE SEQUENCE [LARGE SCALE GENOMIC DNA]</scope>
    <source>
        <strain evidence="3 4">TER-1</strain>
    </source>
</reference>
<sequence>MNTQVSDLSVLAGLTSLQSLYLMNTQVSDLSPLAGLTNLQILHDLNKAKPPRHRKRLASRR</sequence>
<dbReference type="AlphaFoldDB" id="A0A437PHL4"/>
<dbReference type="RefSeq" id="WP_127726847.1">
    <property type="nucleotide sequence ID" value="NZ_SACP01000001.1"/>
</dbReference>
<evidence type="ECO:0000256" key="1">
    <source>
        <dbReference type="ARBA" id="ARBA00022614"/>
    </source>
</evidence>
<accession>A0A437PHL4</accession>
<name>A0A437PHL4_9HYPH</name>
<dbReference type="SUPFAM" id="SSF52058">
    <property type="entry name" value="L domain-like"/>
    <property type="match status" value="1"/>
</dbReference>
<dbReference type="Proteomes" id="UP000286997">
    <property type="component" value="Unassembled WGS sequence"/>
</dbReference>
<keyword evidence="1" id="KW-0433">Leucine-rich repeat</keyword>
<evidence type="ECO:0000313" key="3">
    <source>
        <dbReference type="EMBL" id="RVU21604.1"/>
    </source>
</evidence>
<dbReference type="Gene3D" id="3.80.10.10">
    <property type="entry name" value="Ribonuclease Inhibitor"/>
    <property type="match status" value="1"/>
</dbReference>
<dbReference type="EMBL" id="SACP01000001">
    <property type="protein sequence ID" value="RVU21604.1"/>
    <property type="molecule type" value="Genomic_DNA"/>
</dbReference>
<comment type="caution">
    <text evidence="3">The sequence shown here is derived from an EMBL/GenBank/DDBJ whole genome shotgun (WGS) entry which is preliminary data.</text>
</comment>
<keyword evidence="2" id="KW-0677">Repeat</keyword>
<proteinExistence type="predicted"/>
<dbReference type="InterPro" id="IPR025875">
    <property type="entry name" value="Leu-rich_rpt_4"/>
</dbReference>
<dbReference type="InterPro" id="IPR032675">
    <property type="entry name" value="LRR_dom_sf"/>
</dbReference>
<organism evidence="3 4">
    <name type="scientific">Methylobacterium oryzihabitans</name>
    <dbReference type="NCBI Taxonomy" id="2499852"/>
    <lineage>
        <taxon>Bacteria</taxon>
        <taxon>Pseudomonadati</taxon>
        <taxon>Pseudomonadota</taxon>
        <taxon>Alphaproteobacteria</taxon>
        <taxon>Hyphomicrobiales</taxon>
        <taxon>Methylobacteriaceae</taxon>
        <taxon>Methylobacterium</taxon>
    </lineage>
</organism>
<dbReference type="OrthoDB" id="4459293at2"/>
<evidence type="ECO:0000256" key="2">
    <source>
        <dbReference type="ARBA" id="ARBA00022737"/>
    </source>
</evidence>
<dbReference type="Pfam" id="PF12799">
    <property type="entry name" value="LRR_4"/>
    <property type="match status" value="1"/>
</dbReference>
<protein>
    <recommendedName>
        <fullName evidence="5">Leucine-rich repeat domain-containing protein</fullName>
    </recommendedName>
</protein>
<keyword evidence="4" id="KW-1185">Reference proteome</keyword>